<dbReference type="Gene3D" id="3.40.50.1440">
    <property type="entry name" value="Tubulin/FtsZ, GTPase domain"/>
    <property type="match status" value="1"/>
</dbReference>
<dbReference type="InterPro" id="IPR018316">
    <property type="entry name" value="Tubulin/FtsZ_2-layer-sand-dom"/>
</dbReference>
<dbReference type="GO" id="GO:0007017">
    <property type="term" value="P:microtubule-based process"/>
    <property type="evidence" value="ECO:0007669"/>
    <property type="project" value="InterPro"/>
</dbReference>
<sequence>MLLLFVPGSFGTRFFPSKYSSFLYHNKHTRSSEACFHQQRFVRRKKPVVFPEASDSVASPPPIRDGNQKQPNTDRNASKTPSTNHTTTSSSKEKSQQTTRSSMTIQTGNKFVSSGGAVNPCVIKVVGVGGGGSNAVNRMCGMVEGVEFWCINTDAQALSRVKSSNAVTIGSEITRGLGAGGKPEVGRQAAEESQAAISAAVQGGDLVFVTAGMGGGTGSGAAPIVAKIAKEQGCLTVGVVTKPFSFEGRRRMQQAEEAIEALRKEVDTLIVVSNDKLLEIVPENTALEKAFSVADDILRQGVVGISEIIVRPGLINVDFADVRSIMADAGSALMGIGSGSGKSRAKDAAVAAISSPLLDFPIERAKGIVFNITGGHDMTLHEINAAAEVIYEAVDLNANIIFGALVDDSMENELSITVIATGFPQPSDGSSSSTMVQKPSAVDVTSFLQGGASTNPRTSTPSSTATSHVTKPKRDIPEFLRRFQQENK</sequence>
<feature type="region of interest" description="Disordered" evidence="10">
    <location>
        <begin position="51"/>
        <end position="103"/>
    </location>
</feature>
<comment type="similarity">
    <text evidence="2">Belongs to the FtsZ family.</text>
</comment>
<feature type="domain" description="Tubulin/FtsZ GTPase" evidence="11">
    <location>
        <begin position="122"/>
        <end position="313"/>
    </location>
</feature>
<evidence type="ECO:0000256" key="7">
    <source>
        <dbReference type="ARBA" id="ARBA00023210"/>
    </source>
</evidence>
<dbReference type="PANTHER" id="PTHR30314:SF3">
    <property type="entry name" value="MITOCHONDRIAL DIVISION PROTEIN FSZA"/>
    <property type="match status" value="1"/>
</dbReference>
<dbReference type="GO" id="GO:0005525">
    <property type="term" value="F:GTP binding"/>
    <property type="evidence" value="ECO:0007669"/>
    <property type="project" value="UniProtKB-KW"/>
</dbReference>
<dbReference type="SMART" id="SM00864">
    <property type="entry name" value="Tubulin"/>
    <property type="match status" value="1"/>
</dbReference>
<evidence type="ECO:0000256" key="8">
    <source>
        <dbReference type="ARBA" id="ARBA00023306"/>
    </source>
</evidence>
<name>A0AAV9IFV2_9RHOD</name>
<dbReference type="InterPro" id="IPR008280">
    <property type="entry name" value="Tub_FtsZ_C"/>
</dbReference>
<dbReference type="GO" id="GO:0005737">
    <property type="term" value="C:cytoplasm"/>
    <property type="evidence" value="ECO:0007669"/>
    <property type="project" value="UniProtKB-SubCell"/>
</dbReference>
<dbReference type="EMBL" id="JANCYU010000037">
    <property type="protein sequence ID" value="KAK4526204.1"/>
    <property type="molecule type" value="Genomic_DNA"/>
</dbReference>
<keyword evidence="9" id="KW-0175">Coiled coil</keyword>
<keyword evidence="4" id="KW-0132">Cell division</keyword>
<dbReference type="InterPro" id="IPR020805">
    <property type="entry name" value="Cell_div_FtsZ_CS"/>
</dbReference>
<dbReference type="GO" id="GO:0003924">
    <property type="term" value="F:GTPase activity"/>
    <property type="evidence" value="ECO:0007669"/>
    <property type="project" value="InterPro"/>
</dbReference>
<dbReference type="GO" id="GO:0042802">
    <property type="term" value="F:identical protein binding"/>
    <property type="evidence" value="ECO:0007669"/>
    <property type="project" value="UniProtKB-ARBA"/>
</dbReference>
<keyword evidence="3" id="KW-0963">Cytoplasm</keyword>
<dbReference type="Gene3D" id="3.30.1330.20">
    <property type="entry name" value="Tubulin/FtsZ, C-terminal domain"/>
    <property type="match status" value="1"/>
</dbReference>
<dbReference type="Proteomes" id="UP001300502">
    <property type="component" value="Unassembled WGS sequence"/>
</dbReference>
<dbReference type="GO" id="GO:0051301">
    <property type="term" value="P:cell division"/>
    <property type="evidence" value="ECO:0007669"/>
    <property type="project" value="UniProtKB-KW"/>
</dbReference>
<dbReference type="Pfam" id="PF12327">
    <property type="entry name" value="FtsZ_C"/>
    <property type="match status" value="1"/>
</dbReference>
<dbReference type="PRINTS" id="PR00423">
    <property type="entry name" value="CELLDVISFTSZ"/>
</dbReference>
<dbReference type="GO" id="GO:0005874">
    <property type="term" value="C:microtubule"/>
    <property type="evidence" value="ECO:0007669"/>
    <property type="project" value="InterPro"/>
</dbReference>
<dbReference type="GO" id="GO:0048285">
    <property type="term" value="P:organelle fission"/>
    <property type="evidence" value="ECO:0007669"/>
    <property type="project" value="TreeGrafter"/>
</dbReference>
<keyword evidence="7" id="KW-0717">Septation</keyword>
<dbReference type="PROSITE" id="PS01135">
    <property type="entry name" value="FTSZ_2"/>
    <property type="match status" value="1"/>
</dbReference>
<dbReference type="PROSITE" id="PS01134">
    <property type="entry name" value="FTSZ_1"/>
    <property type="match status" value="1"/>
</dbReference>
<evidence type="ECO:0000259" key="11">
    <source>
        <dbReference type="SMART" id="SM00864"/>
    </source>
</evidence>
<feature type="domain" description="Tubulin/FtsZ 2-layer sandwich" evidence="12">
    <location>
        <begin position="315"/>
        <end position="432"/>
    </location>
</feature>
<dbReference type="InterPro" id="IPR036525">
    <property type="entry name" value="Tubulin/FtsZ_GTPase_sf"/>
</dbReference>
<evidence type="ECO:0000256" key="6">
    <source>
        <dbReference type="ARBA" id="ARBA00023134"/>
    </source>
</evidence>
<dbReference type="PANTHER" id="PTHR30314">
    <property type="entry name" value="CELL DIVISION PROTEIN FTSZ-RELATED"/>
    <property type="match status" value="1"/>
</dbReference>
<accession>A0AAV9IFV2</accession>
<dbReference type="NCBIfam" id="TIGR00065">
    <property type="entry name" value="ftsZ"/>
    <property type="match status" value="1"/>
</dbReference>
<evidence type="ECO:0000259" key="12">
    <source>
        <dbReference type="SMART" id="SM00865"/>
    </source>
</evidence>
<dbReference type="PROSITE" id="PS00227">
    <property type="entry name" value="TUBULIN"/>
    <property type="match status" value="1"/>
</dbReference>
<proteinExistence type="inferred from homology"/>
<dbReference type="InterPro" id="IPR003008">
    <property type="entry name" value="Tubulin_FtsZ_GTPase"/>
</dbReference>
<evidence type="ECO:0008006" key="15">
    <source>
        <dbReference type="Google" id="ProtNLM"/>
    </source>
</evidence>
<dbReference type="Pfam" id="PF00091">
    <property type="entry name" value="Tubulin"/>
    <property type="match status" value="1"/>
</dbReference>
<reference evidence="13 14" key="1">
    <citation type="submission" date="2022-07" db="EMBL/GenBank/DDBJ databases">
        <title>Genome-wide signatures of adaptation to extreme environments.</title>
        <authorList>
            <person name="Cho C.H."/>
            <person name="Yoon H.S."/>
        </authorList>
    </citation>
    <scope>NUCLEOTIDE SEQUENCE [LARGE SCALE GENOMIC DNA]</scope>
    <source>
        <strain evidence="13 14">108.79 E11</strain>
    </source>
</reference>
<dbReference type="AlphaFoldDB" id="A0AAV9IFV2"/>
<dbReference type="FunFam" id="3.30.1330.20:FF:000007">
    <property type="entry name" value="Cell division protein ftsZ, putative"/>
    <property type="match status" value="1"/>
</dbReference>
<organism evidence="13 14">
    <name type="scientific">Galdieria yellowstonensis</name>
    <dbReference type="NCBI Taxonomy" id="3028027"/>
    <lineage>
        <taxon>Eukaryota</taxon>
        <taxon>Rhodophyta</taxon>
        <taxon>Bangiophyceae</taxon>
        <taxon>Galdieriales</taxon>
        <taxon>Galdieriaceae</taxon>
        <taxon>Galdieria</taxon>
    </lineage>
</organism>
<comment type="subcellular location">
    <subcellularLocation>
        <location evidence="1">Cytoplasm</location>
    </subcellularLocation>
</comment>
<evidence type="ECO:0000256" key="9">
    <source>
        <dbReference type="SAM" id="Coils"/>
    </source>
</evidence>
<dbReference type="InterPro" id="IPR024757">
    <property type="entry name" value="FtsZ_C"/>
</dbReference>
<feature type="region of interest" description="Disordered" evidence="10">
    <location>
        <begin position="446"/>
        <end position="476"/>
    </location>
</feature>
<evidence type="ECO:0000256" key="5">
    <source>
        <dbReference type="ARBA" id="ARBA00022741"/>
    </source>
</evidence>
<keyword evidence="5" id="KW-0547">Nucleotide-binding</keyword>
<keyword evidence="6" id="KW-0342">GTP-binding</keyword>
<dbReference type="FunFam" id="3.40.50.1440:FF:000023">
    <property type="entry name" value="Cell division protein FtsZ"/>
    <property type="match status" value="1"/>
</dbReference>
<feature type="compositionally biased region" description="Low complexity" evidence="10">
    <location>
        <begin position="78"/>
        <end position="102"/>
    </location>
</feature>
<dbReference type="GO" id="GO:0032153">
    <property type="term" value="C:cell division site"/>
    <property type="evidence" value="ECO:0007669"/>
    <property type="project" value="TreeGrafter"/>
</dbReference>
<dbReference type="InterPro" id="IPR000158">
    <property type="entry name" value="Cell_div_FtsZ"/>
</dbReference>
<gene>
    <name evidence="13" type="ORF">GAYE_SCF20G4118</name>
</gene>
<keyword evidence="8" id="KW-0131">Cell cycle</keyword>
<evidence type="ECO:0000256" key="2">
    <source>
        <dbReference type="ARBA" id="ARBA00009690"/>
    </source>
</evidence>
<feature type="compositionally biased region" description="Low complexity" evidence="10">
    <location>
        <begin position="452"/>
        <end position="467"/>
    </location>
</feature>
<dbReference type="InterPro" id="IPR037103">
    <property type="entry name" value="Tubulin/FtsZ-like_C"/>
</dbReference>
<dbReference type="CDD" id="cd02201">
    <property type="entry name" value="FtsZ_type1"/>
    <property type="match status" value="1"/>
</dbReference>
<comment type="caution">
    <text evidence="13">The sequence shown here is derived from an EMBL/GenBank/DDBJ whole genome shotgun (WGS) entry which is preliminary data.</text>
</comment>
<evidence type="ECO:0000256" key="3">
    <source>
        <dbReference type="ARBA" id="ARBA00022490"/>
    </source>
</evidence>
<evidence type="ECO:0000256" key="4">
    <source>
        <dbReference type="ARBA" id="ARBA00022618"/>
    </source>
</evidence>
<feature type="coiled-coil region" evidence="9">
    <location>
        <begin position="245"/>
        <end position="272"/>
    </location>
</feature>
<protein>
    <recommendedName>
        <fullName evidence="15">Plastid division protein FtsZ</fullName>
    </recommendedName>
</protein>
<evidence type="ECO:0000313" key="14">
    <source>
        <dbReference type="Proteomes" id="UP001300502"/>
    </source>
</evidence>
<evidence type="ECO:0000256" key="1">
    <source>
        <dbReference type="ARBA" id="ARBA00004496"/>
    </source>
</evidence>
<dbReference type="SUPFAM" id="SSF55307">
    <property type="entry name" value="Tubulin C-terminal domain-like"/>
    <property type="match status" value="1"/>
</dbReference>
<evidence type="ECO:0000256" key="10">
    <source>
        <dbReference type="SAM" id="MobiDB-lite"/>
    </source>
</evidence>
<keyword evidence="14" id="KW-1185">Reference proteome</keyword>
<dbReference type="SMART" id="SM00865">
    <property type="entry name" value="Tubulin_C"/>
    <property type="match status" value="1"/>
</dbReference>
<dbReference type="InterPro" id="IPR045061">
    <property type="entry name" value="FtsZ/CetZ"/>
</dbReference>
<evidence type="ECO:0000313" key="13">
    <source>
        <dbReference type="EMBL" id="KAK4526204.1"/>
    </source>
</evidence>
<dbReference type="SUPFAM" id="SSF52490">
    <property type="entry name" value="Tubulin nucleotide-binding domain-like"/>
    <property type="match status" value="1"/>
</dbReference>
<dbReference type="HAMAP" id="MF_00909">
    <property type="entry name" value="FtsZ"/>
    <property type="match status" value="1"/>
</dbReference>
<dbReference type="InterPro" id="IPR017975">
    <property type="entry name" value="Tubulin_CS"/>
</dbReference>